<accession>A0AAE0QG41</accession>
<keyword evidence="3" id="KW-1185">Reference proteome</keyword>
<keyword evidence="1" id="KW-0472">Membrane</keyword>
<reference evidence="2" key="1">
    <citation type="submission" date="2023-06" db="EMBL/GenBank/DDBJ databases">
        <title>Male Hemibagrus guttatus genome.</title>
        <authorList>
            <person name="Bian C."/>
        </authorList>
    </citation>
    <scope>NUCLEOTIDE SEQUENCE</scope>
    <source>
        <strain evidence="2">Male_cb2023</strain>
        <tissue evidence="2">Muscle</tissue>
    </source>
</reference>
<comment type="caution">
    <text evidence="2">The sequence shown here is derived from an EMBL/GenBank/DDBJ whole genome shotgun (WGS) entry which is preliminary data.</text>
</comment>
<sequence length="206" mass="22838">MAALMKEETKLLEIIKQLSWDNREILMSLNMTSFNITDESGHAYQYSFPAEDALYEEYKATTRDLIPLPKAVLYLLMAALVVVAVAYAIVGHLIKDLASDVVDCALGPNEDDLEKENNERSTNPNPVTLSLSQTNAFHVWDQDDVMIPMPTEDSPQTSPLGLAAIPYIPSFFPHIGHPQIPSSVSTTNSHEQPYSPGFMCSIPQDL</sequence>
<protein>
    <submittedName>
        <fullName evidence="2">Uncharacterized protein</fullName>
    </submittedName>
</protein>
<dbReference type="Proteomes" id="UP001274896">
    <property type="component" value="Unassembled WGS sequence"/>
</dbReference>
<keyword evidence="1" id="KW-1133">Transmembrane helix</keyword>
<keyword evidence="1" id="KW-0812">Transmembrane</keyword>
<evidence type="ECO:0000313" key="3">
    <source>
        <dbReference type="Proteomes" id="UP001274896"/>
    </source>
</evidence>
<feature type="transmembrane region" description="Helical" evidence="1">
    <location>
        <begin position="72"/>
        <end position="94"/>
    </location>
</feature>
<evidence type="ECO:0000256" key="1">
    <source>
        <dbReference type="SAM" id="Phobius"/>
    </source>
</evidence>
<name>A0AAE0QG41_9TELE</name>
<organism evidence="2 3">
    <name type="scientific">Hemibagrus guttatus</name>
    <dbReference type="NCBI Taxonomy" id="175788"/>
    <lineage>
        <taxon>Eukaryota</taxon>
        <taxon>Metazoa</taxon>
        <taxon>Chordata</taxon>
        <taxon>Craniata</taxon>
        <taxon>Vertebrata</taxon>
        <taxon>Euteleostomi</taxon>
        <taxon>Actinopterygii</taxon>
        <taxon>Neopterygii</taxon>
        <taxon>Teleostei</taxon>
        <taxon>Ostariophysi</taxon>
        <taxon>Siluriformes</taxon>
        <taxon>Bagridae</taxon>
        <taxon>Hemibagrus</taxon>
    </lineage>
</organism>
<evidence type="ECO:0000313" key="2">
    <source>
        <dbReference type="EMBL" id="KAK3519910.1"/>
    </source>
</evidence>
<gene>
    <name evidence="2" type="ORF">QTP70_006664</name>
</gene>
<proteinExistence type="predicted"/>
<dbReference type="AlphaFoldDB" id="A0AAE0QG41"/>
<dbReference type="EMBL" id="JAUCMX010000016">
    <property type="protein sequence ID" value="KAK3519910.1"/>
    <property type="molecule type" value="Genomic_DNA"/>
</dbReference>